<dbReference type="RefSeq" id="XP_046118020.1">
    <property type="nucleotide sequence ID" value="XM_046263547.1"/>
</dbReference>
<feature type="compositionally biased region" description="Polar residues" evidence="1">
    <location>
        <begin position="8"/>
        <end position="17"/>
    </location>
</feature>
<dbReference type="OrthoDB" id="3260716at2759"/>
<proteinExistence type="predicted"/>
<gene>
    <name evidence="2" type="ORF">F5Z01DRAFT_655955</name>
</gene>
<keyword evidence="3" id="KW-1185">Reference proteome</keyword>
<protein>
    <submittedName>
        <fullName evidence="2">Uncharacterized protein</fullName>
    </submittedName>
</protein>
<dbReference type="AlphaFoldDB" id="A0A9P7ZLE7"/>
<comment type="caution">
    <text evidence="2">The sequence shown here is derived from an EMBL/GenBank/DDBJ whole genome shotgun (WGS) entry which is preliminary data.</text>
</comment>
<evidence type="ECO:0000313" key="2">
    <source>
        <dbReference type="EMBL" id="KAG9254096.1"/>
    </source>
</evidence>
<organism evidence="2 3">
    <name type="scientific">Emericellopsis atlantica</name>
    <dbReference type="NCBI Taxonomy" id="2614577"/>
    <lineage>
        <taxon>Eukaryota</taxon>
        <taxon>Fungi</taxon>
        <taxon>Dikarya</taxon>
        <taxon>Ascomycota</taxon>
        <taxon>Pezizomycotina</taxon>
        <taxon>Sordariomycetes</taxon>
        <taxon>Hypocreomycetidae</taxon>
        <taxon>Hypocreales</taxon>
        <taxon>Bionectriaceae</taxon>
        <taxon>Emericellopsis</taxon>
    </lineage>
</organism>
<reference evidence="2" key="1">
    <citation type="journal article" date="2021" name="IMA Fungus">
        <title>Genomic characterization of three marine fungi, including Emericellopsis atlantica sp. nov. with signatures of a generalist lifestyle and marine biomass degradation.</title>
        <authorList>
            <person name="Hagestad O.C."/>
            <person name="Hou L."/>
            <person name="Andersen J.H."/>
            <person name="Hansen E.H."/>
            <person name="Altermark B."/>
            <person name="Li C."/>
            <person name="Kuhnert E."/>
            <person name="Cox R.J."/>
            <person name="Crous P.W."/>
            <person name="Spatafora J.W."/>
            <person name="Lail K."/>
            <person name="Amirebrahimi M."/>
            <person name="Lipzen A."/>
            <person name="Pangilinan J."/>
            <person name="Andreopoulos W."/>
            <person name="Hayes R.D."/>
            <person name="Ng V."/>
            <person name="Grigoriev I.V."/>
            <person name="Jackson S.A."/>
            <person name="Sutton T.D.S."/>
            <person name="Dobson A.D.W."/>
            <person name="Rama T."/>
        </authorList>
    </citation>
    <scope>NUCLEOTIDE SEQUENCE</scope>
    <source>
        <strain evidence="2">TS7</strain>
    </source>
</reference>
<accession>A0A9P7ZLE7</accession>
<name>A0A9P7ZLE7_9HYPO</name>
<evidence type="ECO:0000313" key="3">
    <source>
        <dbReference type="Proteomes" id="UP000887229"/>
    </source>
</evidence>
<feature type="region of interest" description="Disordered" evidence="1">
    <location>
        <begin position="1"/>
        <end position="170"/>
    </location>
</feature>
<dbReference type="EMBL" id="MU251255">
    <property type="protein sequence ID" value="KAG9254096.1"/>
    <property type="molecule type" value="Genomic_DNA"/>
</dbReference>
<evidence type="ECO:0000256" key="1">
    <source>
        <dbReference type="SAM" id="MobiDB-lite"/>
    </source>
</evidence>
<sequence length="170" mass="17844">MSHFRNPESLNSAQGEFSSHVKPSEPLTTKGHAPGVKVGNDAAPEFSAETYPPGTAPADRTFKPNPVDETSTENNAVPKASDTLGGATSADVHQGLGHPGSGQTSQELHGTHKKDRSGLTGVGANLTDPQHQHHHDRPYETGKTGKGSSDYPAAEDHVPASAEQIASERR</sequence>
<dbReference type="GeneID" id="70294450"/>
<dbReference type="Proteomes" id="UP000887229">
    <property type="component" value="Unassembled WGS sequence"/>
</dbReference>